<accession>A0A1B3WD42</accession>
<feature type="chain" id="PRO_5044555818" evidence="3">
    <location>
        <begin position="28"/>
        <end position="380"/>
    </location>
</feature>
<dbReference type="CDD" id="cd12797">
    <property type="entry name" value="M23_peptidase"/>
    <property type="match status" value="1"/>
</dbReference>
<organism evidence="6 8">
    <name type="scientific">Dialister pneumosintes</name>
    <dbReference type="NCBI Taxonomy" id="39950"/>
    <lineage>
        <taxon>Bacteria</taxon>
        <taxon>Bacillati</taxon>
        <taxon>Bacillota</taxon>
        <taxon>Negativicutes</taxon>
        <taxon>Veillonellales</taxon>
        <taxon>Veillonellaceae</taxon>
        <taxon>Dialister</taxon>
    </lineage>
</organism>
<protein>
    <submittedName>
        <fullName evidence="6">Peptidase M23</fullName>
    </submittedName>
</protein>
<evidence type="ECO:0000313" key="9">
    <source>
        <dbReference type="Proteomes" id="UP000266262"/>
    </source>
</evidence>
<evidence type="ECO:0000259" key="4">
    <source>
        <dbReference type="Pfam" id="PF01551"/>
    </source>
</evidence>
<dbReference type="Pfam" id="PF24568">
    <property type="entry name" value="CC_PcsB"/>
    <property type="match status" value="1"/>
</dbReference>
<name>A0A1B3WD42_9FIRM</name>
<evidence type="ECO:0000259" key="5">
    <source>
        <dbReference type="Pfam" id="PF24568"/>
    </source>
</evidence>
<dbReference type="AlphaFoldDB" id="A0A1B3WD42"/>
<dbReference type="Proteomes" id="UP000266262">
    <property type="component" value="Unassembled WGS sequence"/>
</dbReference>
<dbReference type="EMBL" id="QWKU01000001">
    <property type="protein sequence ID" value="RID94142.1"/>
    <property type="molecule type" value="Genomic_DNA"/>
</dbReference>
<dbReference type="InterPro" id="IPR050570">
    <property type="entry name" value="Cell_wall_metabolism_enzyme"/>
</dbReference>
<feature type="signal peptide" evidence="3">
    <location>
        <begin position="1"/>
        <end position="27"/>
    </location>
</feature>
<evidence type="ECO:0000256" key="1">
    <source>
        <dbReference type="ARBA" id="ARBA00022729"/>
    </source>
</evidence>
<evidence type="ECO:0000313" key="8">
    <source>
        <dbReference type="Proteomes" id="UP000094757"/>
    </source>
</evidence>
<dbReference type="SUPFAM" id="SSF51261">
    <property type="entry name" value="Duplicated hybrid motif"/>
    <property type="match status" value="1"/>
</dbReference>
<dbReference type="GO" id="GO:0004222">
    <property type="term" value="F:metalloendopeptidase activity"/>
    <property type="evidence" value="ECO:0007669"/>
    <property type="project" value="TreeGrafter"/>
</dbReference>
<feature type="coiled-coil region" evidence="2">
    <location>
        <begin position="161"/>
        <end position="223"/>
    </location>
</feature>
<gene>
    <name evidence="6" type="ORF">BCB69_02245</name>
    <name evidence="7" type="ORF">DX915_00950</name>
</gene>
<dbReference type="InterPro" id="IPR057309">
    <property type="entry name" value="PcsB_CC"/>
</dbReference>
<reference evidence="8" key="2">
    <citation type="submission" date="2016-08" db="EMBL/GenBank/DDBJ databases">
        <authorList>
            <person name="Holder M.E."/>
            <person name="Ajami N.J."/>
            <person name="Petrosino J.F."/>
        </authorList>
    </citation>
    <scope>NUCLEOTIDE SEQUENCE [LARGE SCALE GENOMIC DNA]</scope>
    <source>
        <strain evidence="8">F0677</strain>
    </source>
</reference>
<dbReference type="Proteomes" id="UP000094757">
    <property type="component" value="Chromosome"/>
</dbReference>
<feature type="coiled-coil region" evidence="2">
    <location>
        <begin position="38"/>
        <end position="114"/>
    </location>
</feature>
<proteinExistence type="predicted"/>
<sequence>MKERTYIIVPAMIASMLLFNLVSPTWADDTTDSLNSELESIQGQIGNARAQKASAEEIIREIAVKLHTIQVELDAANAELDRIHSEEDKVNAQIKQIELELEAARKQLLERQDLLNKRIRAIYIHGQLNYLEVIMGSKNFSDFANRLELLKRVIRSDYNLIQDIRVRQEQIQAKMNELSLQKQELEKLAAEATKAQQAIEMKRAEQQAVMDSAKAQRDAAEQMEQDLIASSERIRQQIQARQGGGMEPQVIGSGILGYPCSGPITSPFGYRIHPIFGTTIYHSGIDIGVDEGTPVHAADSGVVIYSGSGLTGYGNVVIIDHGNGLSTLYAHNSALLVSEGESVSKGQVVAYSGMTGYATGPHVHFEVRVNGSPTDPMGYL</sequence>
<feature type="domain" description="M23ase beta-sheet core" evidence="4">
    <location>
        <begin position="281"/>
        <end position="376"/>
    </location>
</feature>
<dbReference type="STRING" id="39950.BCB69_02245"/>
<dbReference type="InterPro" id="IPR011055">
    <property type="entry name" value="Dup_hybrid_motif"/>
</dbReference>
<dbReference type="OrthoDB" id="9809488at2"/>
<dbReference type="KEGG" id="dpn:BCB69_02245"/>
<dbReference type="Gene3D" id="6.10.250.3150">
    <property type="match status" value="1"/>
</dbReference>
<feature type="domain" description="Peptidoglycan hydrolase PcsB coiled-coil" evidence="5">
    <location>
        <begin position="104"/>
        <end position="174"/>
    </location>
</feature>
<dbReference type="Pfam" id="PF01551">
    <property type="entry name" value="Peptidase_M23"/>
    <property type="match status" value="1"/>
</dbReference>
<keyword evidence="9" id="KW-1185">Reference proteome</keyword>
<evidence type="ECO:0000256" key="2">
    <source>
        <dbReference type="SAM" id="Coils"/>
    </source>
</evidence>
<dbReference type="InterPro" id="IPR016047">
    <property type="entry name" value="M23ase_b-sheet_dom"/>
</dbReference>
<evidence type="ECO:0000256" key="3">
    <source>
        <dbReference type="SAM" id="SignalP"/>
    </source>
</evidence>
<reference evidence="7 9" key="3">
    <citation type="submission" date="2018-08" db="EMBL/GenBank/DDBJ databases">
        <title>Draft genome sequence of Dialister pneumosintes KCOM 1685.</title>
        <authorList>
            <person name="Kook J.-K."/>
            <person name="Park S.-N."/>
            <person name="Lim Y.K."/>
        </authorList>
    </citation>
    <scope>NUCLEOTIDE SEQUENCE [LARGE SCALE GENOMIC DNA]</scope>
    <source>
        <strain evidence="7 9">KCOM 1685</strain>
    </source>
</reference>
<dbReference type="RefSeq" id="WP_069176893.1">
    <property type="nucleotide sequence ID" value="NZ_CP017037.1"/>
</dbReference>
<dbReference type="PANTHER" id="PTHR21666">
    <property type="entry name" value="PEPTIDASE-RELATED"/>
    <property type="match status" value="1"/>
</dbReference>
<dbReference type="Gene3D" id="2.70.70.10">
    <property type="entry name" value="Glucose Permease (Domain IIA)"/>
    <property type="match status" value="1"/>
</dbReference>
<evidence type="ECO:0000313" key="6">
    <source>
        <dbReference type="EMBL" id="AOH38896.1"/>
    </source>
</evidence>
<reference evidence="6" key="1">
    <citation type="submission" date="2016-08" db="EMBL/GenBank/DDBJ databases">
        <authorList>
            <person name="Seilhamer J.J."/>
        </authorList>
    </citation>
    <scope>NUCLEOTIDE SEQUENCE [LARGE SCALE GENOMIC DNA]</scope>
    <source>
        <strain evidence="6">F0677</strain>
    </source>
</reference>
<dbReference type="PANTHER" id="PTHR21666:SF270">
    <property type="entry name" value="MUREIN HYDROLASE ACTIVATOR ENVC"/>
    <property type="match status" value="1"/>
</dbReference>
<keyword evidence="2" id="KW-0175">Coiled coil</keyword>
<dbReference type="EMBL" id="CP017037">
    <property type="protein sequence ID" value="AOH38896.1"/>
    <property type="molecule type" value="Genomic_DNA"/>
</dbReference>
<keyword evidence="1 3" id="KW-0732">Signal</keyword>
<evidence type="ECO:0000313" key="7">
    <source>
        <dbReference type="EMBL" id="RID94142.1"/>
    </source>
</evidence>